<dbReference type="PANTHER" id="PTHR38788:SF3">
    <property type="entry name" value="CLR5 DOMAIN-CONTAINING PROTEIN"/>
    <property type="match status" value="1"/>
</dbReference>
<proteinExistence type="predicted"/>
<evidence type="ECO:0000313" key="2">
    <source>
        <dbReference type="EMBL" id="KAK3936269.1"/>
    </source>
</evidence>
<dbReference type="Pfam" id="PF14420">
    <property type="entry name" value="Clr5"/>
    <property type="match status" value="1"/>
</dbReference>
<dbReference type="EMBL" id="MU853889">
    <property type="protein sequence ID" value="KAK3936269.1"/>
    <property type="molecule type" value="Genomic_DNA"/>
</dbReference>
<keyword evidence="3" id="KW-1185">Reference proteome</keyword>
<dbReference type="InterPro" id="IPR025676">
    <property type="entry name" value="Clr5_dom"/>
</dbReference>
<accession>A0AAN6N0U6</accession>
<dbReference type="AlphaFoldDB" id="A0AAN6N0U6"/>
<feature type="domain" description="Clr5" evidence="1">
    <location>
        <begin position="24"/>
        <end position="76"/>
    </location>
</feature>
<organism evidence="2 3">
    <name type="scientific">Diplogelasinospora grovesii</name>
    <dbReference type="NCBI Taxonomy" id="303347"/>
    <lineage>
        <taxon>Eukaryota</taxon>
        <taxon>Fungi</taxon>
        <taxon>Dikarya</taxon>
        <taxon>Ascomycota</taxon>
        <taxon>Pezizomycotina</taxon>
        <taxon>Sordariomycetes</taxon>
        <taxon>Sordariomycetidae</taxon>
        <taxon>Sordariales</taxon>
        <taxon>Diplogelasinosporaceae</taxon>
        <taxon>Diplogelasinospora</taxon>
    </lineage>
</organism>
<comment type="caution">
    <text evidence="2">The sequence shown here is derived from an EMBL/GenBank/DDBJ whole genome shotgun (WGS) entry which is preliminary data.</text>
</comment>
<evidence type="ECO:0000313" key="3">
    <source>
        <dbReference type="Proteomes" id="UP001303473"/>
    </source>
</evidence>
<evidence type="ECO:0000259" key="1">
    <source>
        <dbReference type="Pfam" id="PF14420"/>
    </source>
</evidence>
<gene>
    <name evidence="2" type="ORF">QBC46DRAFT_412247</name>
</gene>
<reference evidence="3" key="1">
    <citation type="journal article" date="2023" name="Mol. Phylogenet. Evol.">
        <title>Genome-scale phylogeny and comparative genomics of the fungal order Sordariales.</title>
        <authorList>
            <person name="Hensen N."/>
            <person name="Bonometti L."/>
            <person name="Westerberg I."/>
            <person name="Brannstrom I.O."/>
            <person name="Guillou S."/>
            <person name="Cros-Aarteil S."/>
            <person name="Calhoun S."/>
            <person name="Haridas S."/>
            <person name="Kuo A."/>
            <person name="Mondo S."/>
            <person name="Pangilinan J."/>
            <person name="Riley R."/>
            <person name="LaButti K."/>
            <person name="Andreopoulos B."/>
            <person name="Lipzen A."/>
            <person name="Chen C."/>
            <person name="Yan M."/>
            <person name="Daum C."/>
            <person name="Ng V."/>
            <person name="Clum A."/>
            <person name="Steindorff A."/>
            <person name="Ohm R.A."/>
            <person name="Martin F."/>
            <person name="Silar P."/>
            <person name="Natvig D.O."/>
            <person name="Lalanne C."/>
            <person name="Gautier V."/>
            <person name="Ament-Velasquez S.L."/>
            <person name="Kruys A."/>
            <person name="Hutchinson M.I."/>
            <person name="Powell A.J."/>
            <person name="Barry K."/>
            <person name="Miller A.N."/>
            <person name="Grigoriev I.V."/>
            <person name="Debuchy R."/>
            <person name="Gladieux P."/>
            <person name="Hiltunen Thoren M."/>
            <person name="Johannesson H."/>
        </authorList>
    </citation>
    <scope>NUCLEOTIDE SEQUENCE [LARGE SCALE GENOMIC DNA]</scope>
    <source>
        <strain evidence="3">CBS 340.73</strain>
    </source>
</reference>
<dbReference type="Proteomes" id="UP001303473">
    <property type="component" value="Unassembled WGS sequence"/>
</dbReference>
<sequence>MANNTDPFRHFGTPTPTNAARIDDKIWEKHKLHIIDLYHTQKLTLAKTMEDMLKQHDFNATKRQYVHRLALWGVGKYKKTKEKKQIAGSQRCSSTVTLPAESPSYRPQLANRNQNCNDECHYLRVFADSLSALGDNQSAFKIYHALYRRRPESALAIQCARTANTDKQAAEARQMLQDNIEVLSAPKGQPGTNYFFEVVLARLFDHGADEPMALMQIEQLLDQGTGILEKDAHGRLKLRKLPCRDNCPAFDLPAYRYLHYALQRFNDFSYEEDGAYNPTEDDDVIDIDSILDDFELQQPVFTQGIDVSCVRACLIWCIDMLGRDPAIPDMELRLPVSNQDDEVMSTYQILCTLWHIWLGPSGSPFPHYHSSHPRNDQPALSSIWAGKVEEQLGISSSELLAIVVYMIMDTPAYSPRRETVAGLTVVKRALAQAETLNRKATETIFDTFLAKAYEISRHPSADADDEDGPYDAAMPFHQLQQRRQEQRALQYSIKMGKLEPFRVFVARYLELLLPTATDDDDYRFLIRRW</sequence>
<dbReference type="PANTHER" id="PTHR38788">
    <property type="entry name" value="CLR5 DOMAIN-CONTAINING PROTEIN"/>
    <property type="match status" value="1"/>
</dbReference>
<protein>
    <recommendedName>
        <fullName evidence="1">Clr5 domain-containing protein</fullName>
    </recommendedName>
</protein>
<name>A0AAN6N0U6_9PEZI</name>